<sequence>KSLAFPELLFIRILYDCTSVFPPQSWNNVFYVPMTRNPYLSCQTRPSISSFFNHLVSSKKCICPHVLARPYPSDLYKAIFVFHSIKTHACQLPALRFLLISSLQHAPLSISPPLASILDAASLSTFCSN</sequence>
<gene>
    <name evidence="1" type="ORF">WMSIL1_LOCUS2887</name>
</gene>
<evidence type="ECO:0000313" key="1">
    <source>
        <dbReference type="EMBL" id="VUZ42399.1"/>
    </source>
</evidence>
<evidence type="ECO:0000313" key="2">
    <source>
        <dbReference type="Proteomes" id="UP000321570"/>
    </source>
</evidence>
<protein>
    <submittedName>
        <fullName evidence="1">Uncharacterized protein</fullName>
    </submittedName>
</protein>
<accession>A0A564Y604</accession>
<organism evidence="1 2">
    <name type="scientific">Hymenolepis diminuta</name>
    <name type="common">Rat tapeworm</name>
    <dbReference type="NCBI Taxonomy" id="6216"/>
    <lineage>
        <taxon>Eukaryota</taxon>
        <taxon>Metazoa</taxon>
        <taxon>Spiralia</taxon>
        <taxon>Lophotrochozoa</taxon>
        <taxon>Platyhelminthes</taxon>
        <taxon>Cestoda</taxon>
        <taxon>Eucestoda</taxon>
        <taxon>Cyclophyllidea</taxon>
        <taxon>Hymenolepididae</taxon>
        <taxon>Hymenolepis</taxon>
    </lineage>
</organism>
<name>A0A564Y604_HYMDI</name>
<reference evidence="1 2" key="1">
    <citation type="submission" date="2019-07" db="EMBL/GenBank/DDBJ databases">
        <authorList>
            <person name="Jastrzebski P J."/>
            <person name="Paukszto L."/>
            <person name="Jastrzebski P J."/>
        </authorList>
    </citation>
    <scope>NUCLEOTIDE SEQUENCE [LARGE SCALE GENOMIC DNA]</scope>
    <source>
        <strain evidence="1 2">WMS-il1</strain>
    </source>
</reference>
<keyword evidence="2" id="KW-1185">Reference proteome</keyword>
<dbReference type="AlphaFoldDB" id="A0A564Y604"/>
<feature type="non-terminal residue" evidence="1">
    <location>
        <position position="1"/>
    </location>
</feature>
<dbReference type="EMBL" id="CABIJS010000088">
    <property type="protein sequence ID" value="VUZ42399.1"/>
    <property type="molecule type" value="Genomic_DNA"/>
</dbReference>
<proteinExistence type="predicted"/>
<dbReference type="Proteomes" id="UP000321570">
    <property type="component" value="Unassembled WGS sequence"/>
</dbReference>